<evidence type="ECO:0000256" key="2">
    <source>
        <dbReference type="RuleBase" id="RU004328"/>
    </source>
</evidence>
<dbReference type="PROSITE" id="PS00531">
    <property type="entry name" value="RNASE_T2_2"/>
    <property type="match status" value="1"/>
</dbReference>
<dbReference type="VEuPathDB" id="VectorBase:LDEU011089"/>
<dbReference type="InterPro" id="IPR036430">
    <property type="entry name" value="RNase_T2-like_sf"/>
</dbReference>
<dbReference type="CDD" id="cd00374">
    <property type="entry name" value="RNase_T2"/>
    <property type="match status" value="1"/>
</dbReference>
<name>A0A443S0D5_9ACAR</name>
<dbReference type="InterPro" id="IPR033130">
    <property type="entry name" value="RNase_T2_His_AS_2"/>
</dbReference>
<dbReference type="GO" id="GO:0006401">
    <property type="term" value="P:RNA catabolic process"/>
    <property type="evidence" value="ECO:0007669"/>
    <property type="project" value="TreeGrafter"/>
</dbReference>
<dbReference type="GO" id="GO:0033897">
    <property type="term" value="F:ribonuclease T2 activity"/>
    <property type="evidence" value="ECO:0007669"/>
    <property type="project" value="InterPro"/>
</dbReference>
<dbReference type="Pfam" id="PF00445">
    <property type="entry name" value="Ribonuclease_T2"/>
    <property type="match status" value="1"/>
</dbReference>
<proteinExistence type="inferred from homology"/>
<dbReference type="InterPro" id="IPR001568">
    <property type="entry name" value="RNase_T2-like"/>
</dbReference>
<organism evidence="3 4">
    <name type="scientific">Leptotrombidium deliense</name>
    <dbReference type="NCBI Taxonomy" id="299467"/>
    <lineage>
        <taxon>Eukaryota</taxon>
        <taxon>Metazoa</taxon>
        <taxon>Ecdysozoa</taxon>
        <taxon>Arthropoda</taxon>
        <taxon>Chelicerata</taxon>
        <taxon>Arachnida</taxon>
        <taxon>Acari</taxon>
        <taxon>Acariformes</taxon>
        <taxon>Trombidiformes</taxon>
        <taxon>Prostigmata</taxon>
        <taxon>Anystina</taxon>
        <taxon>Parasitengona</taxon>
        <taxon>Trombiculoidea</taxon>
        <taxon>Trombiculidae</taxon>
        <taxon>Leptotrombidium</taxon>
    </lineage>
</organism>
<dbReference type="Proteomes" id="UP000288716">
    <property type="component" value="Unassembled WGS sequence"/>
</dbReference>
<comment type="similarity">
    <text evidence="1 2">Belongs to the RNase T2 family.</text>
</comment>
<dbReference type="PANTHER" id="PTHR11240">
    <property type="entry name" value="RIBONUCLEASE T2"/>
    <property type="match status" value="1"/>
</dbReference>
<dbReference type="Gene3D" id="3.90.730.10">
    <property type="entry name" value="Ribonuclease T2-like"/>
    <property type="match status" value="1"/>
</dbReference>
<feature type="non-terminal residue" evidence="3">
    <location>
        <position position="1"/>
    </location>
</feature>
<sequence>KQSQKRKYDHLTLAIQWTPGLCYASKKCTKYKDEFTIHGMWPSNVKKDDKIEFCCDEKLKYGLLKPLLNDLSTYWPGLHMPDKAFWTHEWKKHGTCASYTSHLNGQQKYFSTSLKLFKNLRLHKIFADAKIVPGKLGNGSEYKLDYVREVIKKKIGKNVRFACRIKDSISKIPFLKEIYICYDAKSLQPIDCPDYDKCRGSTAHFLKSH</sequence>
<accession>A0A443S0D5</accession>
<dbReference type="EMBL" id="NCKV01014528">
    <property type="protein sequence ID" value="RWS20951.1"/>
    <property type="molecule type" value="Genomic_DNA"/>
</dbReference>
<dbReference type="OrthoDB" id="435754at2759"/>
<dbReference type="GO" id="GO:0003723">
    <property type="term" value="F:RNA binding"/>
    <property type="evidence" value="ECO:0007669"/>
    <property type="project" value="InterPro"/>
</dbReference>
<evidence type="ECO:0000313" key="3">
    <source>
        <dbReference type="EMBL" id="RWS20951.1"/>
    </source>
</evidence>
<evidence type="ECO:0000256" key="1">
    <source>
        <dbReference type="ARBA" id="ARBA00007469"/>
    </source>
</evidence>
<gene>
    <name evidence="3" type="ORF">B4U80_00897</name>
</gene>
<protein>
    <submittedName>
        <fullName evidence="3">Ribonuclease Oy-like protein</fullName>
    </submittedName>
</protein>
<dbReference type="PANTHER" id="PTHR11240:SF22">
    <property type="entry name" value="RIBONUCLEASE T2"/>
    <property type="match status" value="1"/>
</dbReference>
<comment type="caution">
    <text evidence="3">The sequence shown here is derived from an EMBL/GenBank/DDBJ whole genome shotgun (WGS) entry which is preliminary data.</text>
</comment>
<dbReference type="SUPFAM" id="SSF55895">
    <property type="entry name" value="Ribonuclease Rh-like"/>
    <property type="match status" value="1"/>
</dbReference>
<evidence type="ECO:0000313" key="4">
    <source>
        <dbReference type="Proteomes" id="UP000288716"/>
    </source>
</evidence>
<keyword evidence="4" id="KW-1185">Reference proteome</keyword>
<reference evidence="3 4" key="1">
    <citation type="journal article" date="2018" name="Gigascience">
        <title>Genomes of trombidid mites reveal novel predicted allergens and laterally-transferred genes associated with secondary metabolism.</title>
        <authorList>
            <person name="Dong X."/>
            <person name="Chaisiri K."/>
            <person name="Xia D."/>
            <person name="Armstrong S.D."/>
            <person name="Fang Y."/>
            <person name="Donnelly M.J."/>
            <person name="Kadowaki T."/>
            <person name="McGarry J.W."/>
            <person name="Darby A.C."/>
            <person name="Makepeace B.L."/>
        </authorList>
    </citation>
    <scope>NUCLEOTIDE SEQUENCE [LARGE SCALE GENOMIC DNA]</scope>
    <source>
        <strain evidence="3">UoL-UT</strain>
    </source>
</reference>
<dbReference type="GO" id="GO:0005576">
    <property type="term" value="C:extracellular region"/>
    <property type="evidence" value="ECO:0007669"/>
    <property type="project" value="TreeGrafter"/>
</dbReference>
<dbReference type="AlphaFoldDB" id="A0A443S0D5"/>